<evidence type="ECO:0000256" key="1">
    <source>
        <dbReference type="SAM" id="MobiDB-lite"/>
    </source>
</evidence>
<comment type="caution">
    <text evidence="2">The sequence shown here is derived from an EMBL/GenBank/DDBJ whole genome shotgun (WGS) entry which is preliminary data.</text>
</comment>
<gene>
    <name evidence="2" type="ORF">VKT23_005228</name>
</gene>
<feature type="region of interest" description="Disordered" evidence="1">
    <location>
        <begin position="32"/>
        <end position="58"/>
    </location>
</feature>
<organism evidence="2 3">
    <name type="scientific">Marasmiellus scandens</name>
    <dbReference type="NCBI Taxonomy" id="2682957"/>
    <lineage>
        <taxon>Eukaryota</taxon>
        <taxon>Fungi</taxon>
        <taxon>Dikarya</taxon>
        <taxon>Basidiomycota</taxon>
        <taxon>Agaricomycotina</taxon>
        <taxon>Agaricomycetes</taxon>
        <taxon>Agaricomycetidae</taxon>
        <taxon>Agaricales</taxon>
        <taxon>Marasmiineae</taxon>
        <taxon>Omphalotaceae</taxon>
        <taxon>Marasmiellus</taxon>
    </lineage>
</organism>
<dbReference type="EMBL" id="JBANRG010000005">
    <property type="protein sequence ID" value="KAK7466505.1"/>
    <property type="molecule type" value="Genomic_DNA"/>
</dbReference>
<evidence type="ECO:0000313" key="2">
    <source>
        <dbReference type="EMBL" id="KAK7466505.1"/>
    </source>
</evidence>
<accession>A0ABR1JTG2</accession>
<reference evidence="2 3" key="1">
    <citation type="submission" date="2024-01" db="EMBL/GenBank/DDBJ databases">
        <title>A draft genome for the cacao thread blight pathogen Marasmiellus scandens.</title>
        <authorList>
            <person name="Baruah I.K."/>
            <person name="Leung J."/>
            <person name="Bukari Y."/>
            <person name="Amoako-Attah I."/>
            <person name="Meinhardt L.W."/>
            <person name="Bailey B.A."/>
            <person name="Cohen S.P."/>
        </authorList>
    </citation>
    <scope>NUCLEOTIDE SEQUENCE [LARGE SCALE GENOMIC DNA]</scope>
    <source>
        <strain evidence="2 3">GH-19</strain>
    </source>
</reference>
<keyword evidence="3" id="KW-1185">Reference proteome</keyword>
<feature type="compositionally biased region" description="Acidic residues" evidence="1">
    <location>
        <begin position="33"/>
        <end position="47"/>
    </location>
</feature>
<protein>
    <submittedName>
        <fullName evidence="2">Uncharacterized protein</fullName>
    </submittedName>
</protein>
<proteinExistence type="predicted"/>
<evidence type="ECO:0000313" key="3">
    <source>
        <dbReference type="Proteomes" id="UP001498398"/>
    </source>
</evidence>
<dbReference type="Proteomes" id="UP001498398">
    <property type="component" value="Unassembled WGS sequence"/>
</dbReference>
<sequence>MDNIWNEHGNREAEFDQIQGYFQHLFETLTLEWPEDMEEEKDDEDKEHDEGNGRPEGFFDLQAMEVDKDGVRREEKAARVYSELEVREVNENE</sequence>
<name>A0ABR1JTG2_9AGAR</name>